<sequence length="438" mass="47415">MTDRDNSLVELEALSKQVAGAIIEHDAVRLISHNDADGLSAAGIMCNALYRRQILFHATIVGQFDQSTIELIERTSQDTVILCDMGSGQSELTSKLKDAIVIDHHKPTGKLEHAHFNPHLVGIDGSSELCASCCTYMVARQMGDNTDLAGLALVGAIGDKQPMKGGNRFILDEALENKVVSIRKGLRVGDYTVEELLEYNTDPYLDITGDRDKIKALVDSMGIKGRLRDLSEEDLIRFISVIALKLAKQGSLPAIDPLIGDIYTLNSEVVPDIYDFVSVLNACGKVEKAGLGLAVCMRDDSVVDEALLTAREYQRTLIEILKSAQTQVKSKQNIRYIIMDDSRGAGIVAGTMIRYLYPDKPFITLNVVEDKIKVSARGTRKLVTAGLDLADAMREASAQVGGMGGGHNVASGATIPKGKAVEFIDIVDSIIGKQLKGT</sequence>
<dbReference type="RefSeq" id="WP_048089308.1">
    <property type="nucleotide sequence ID" value="NZ_JMIY01000002.1"/>
</dbReference>
<dbReference type="InterPro" id="IPR051673">
    <property type="entry name" value="SSDNA_exonuclease_RecJ"/>
</dbReference>
<dbReference type="PANTHER" id="PTHR30255">
    <property type="entry name" value="SINGLE-STRANDED-DNA-SPECIFIC EXONUCLEASE RECJ"/>
    <property type="match status" value="1"/>
</dbReference>
<dbReference type="EMBL" id="JMIY01000002">
    <property type="protein sequence ID" value="KCZ72382.1"/>
    <property type="molecule type" value="Genomic_DNA"/>
</dbReference>
<evidence type="ECO:0000259" key="2">
    <source>
        <dbReference type="Pfam" id="PF02272"/>
    </source>
</evidence>
<evidence type="ECO:0000313" key="4">
    <source>
        <dbReference type="Proteomes" id="UP000027153"/>
    </source>
</evidence>
<dbReference type="Pfam" id="PF02272">
    <property type="entry name" value="DHHA1"/>
    <property type="match status" value="1"/>
</dbReference>
<evidence type="ECO:0000259" key="1">
    <source>
        <dbReference type="Pfam" id="PF01368"/>
    </source>
</evidence>
<dbReference type="InterPro" id="IPR003156">
    <property type="entry name" value="DHHA1_dom"/>
</dbReference>
<dbReference type="SUPFAM" id="SSF64182">
    <property type="entry name" value="DHH phosphoesterases"/>
    <property type="match status" value="1"/>
</dbReference>
<gene>
    <name evidence="3" type="ORF">ANME2D_00809</name>
</gene>
<feature type="domain" description="DHHA1" evidence="2">
    <location>
        <begin position="359"/>
        <end position="432"/>
    </location>
</feature>
<dbReference type="PANTHER" id="PTHR30255:SF2">
    <property type="entry name" value="SINGLE-STRANDED-DNA-SPECIFIC EXONUCLEASE RECJ"/>
    <property type="match status" value="1"/>
</dbReference>
<dbReference type="GO" id="GO:0003676">
    <property type="term" value="F:nucleic acid binding"/>
    <property type="evidence" value="ECO:0007669"/>
    <property type="project" value="InterPro"/>
</dbReference>
<accession>A0A062V4Y5</accession>
<keyword evidence="3" id="KW-0540">Nuclease</keyword>
<keyword evidence="3" id="KW-0269">Exonuclease</keyword>
<organism evidence="3 4">
    <name type="scientific">Candidatus Methanoperedens nitratireducens</name>
    <dbReference type="NCBI Taxonomy" id="1392998"/>
    <lineage>
        <taxon>Archaea</taxon>
        <taxon>Methanobacteriati</taxon>
        <taxon>Methanobacteriota</taxon>
        <taxon>Stenosarchaea group</taxon>
        <taxon>Methanomicrobia</taxon>
        <taxon>Methanosarcinales</taxon>
        <taxon>ANME-2 cluster</taxon>
        <taxon>Candidatus Methanoperedentaceae</taxon>
        <taxon>Candidatus Methanoperedens</taxon>
    </lineage>
</organism>
<protein>
    <submittedName>
        <fullName evidence="3">Single-stranded DNA-specific exonuclease</fullName>
    </submittedName>
</protein>
<name>A0A062V4Y5_9EURY</name>
<dbReference type="PATRIC" id="fig|1392998.3.peg.973"/>
<dbReference type="GO" id="GO:0004527">
    <property type="term" value="F:exonuclease activity"/>
    <property type="evidence" value="ECO:0007669"/>
    <property type="project" value="UniProtKB-KW"/>
</dbReference>
<dbReference type="Gene3D" id="3.90.1640.30">
    <property type="match status" value="1"/>
</dbReference>
<keyword evidence="3" id="KW-0378">Hydrolase</keyword>
<feature type="domain" description="DDH" evidence="1">
    <location>
        <begin position="30"/>
        <end position="155"/>
    </location>
</feature>
<keyword evidence="4" id="KW-1185">Reference proteome</keyword>
<dbReference type="Proteomes" id="UP000027153">
    <property type="component" value="Unassembled WGS sequence"/>
</dbReference>
<dbReference type="AlphaFoldDB" id="A0A062V4Y5"/>
<reference evidence="3 4" key="1">
    <citation type="journal article" date="2013" name="Nature">
        <title>Anaerobic oxidation of methane coupled to nitrate reduction in a novel archaeal lineage.</title>
        <authorList>
            <person name="Haroon M.F."/>
            <person name="Hu S."/>
            <person name="Shi Y."/>
            <person name="Imelfort M."/>
            <person name="Keller J."/>
            <person name="Hugenholtz P."/>
            <person name="Yuan Z."/>
            <person name="Tyson G.W."/>
        </authorList>
    </citation>
    <scope>NUCLEOTIDE SEQUENCE [LARGE SCALE GENOMIC DNA]</scope>
    <source>
        <strain evidence="3 4">ANME-2d</strain>
    </source>
</reference>
<comment type="caution">
    <text evidence="3">The sequence shown here is derived from an EMBL/GenBank/DDBJ whole genome shotgun (WGS) entry which is preliminary data.</text>
</comment>
<dbReference type="Pfam" id="PF01368">
    <property type="entry name" value="DHH"/>
    <property type="match status" value="1"/>
</dbReference>
<dbReference type="InterPro" id="IPR038763">
    <property type="entry name" value="DHH_sf"/>
</dbReference>
<proteinExistence type="predicted"/>
<evidence type="ECO:0000313" key="3">
    <source>
        <dbReference type="EMBL" id="KCZ72382.1"/>
    </source>
</evidence>
<dbReference type="InterPro" id="IPR001667">
    <property type="entry name" value="DDH_dom"/>
</dbReference>
<dbReference type="Gene3D" id="3.10.310.30">
    <property type="match status" value="1"/>
</dbReference>